<dbReference type="InterPro" id="IPR026898">
    <property type="entry name" value="PrsW"/>
</dbReference>
<evidence type="ECO:0000313" key="2">
    <source>
        <dbReference type="EMBL" id="MBN1574168.1"/>
    </source>
</evidence>
<keyword evidence="2" id="KW-0378">Hydrolase</keyword>
<feature type="transmembrane region" description="Helical" evidence="1">
    <location>
        <begin position="107"/>
        <end position="128"/>
    </location>
</feature>
<keyword evidence="2" id="KW-0645">Protease</keyword>
<evidence type="ECO:0000256" key="1">
    <source>
        <dbReference type="SAM" id="Phobius"/>
    </source>
</evidence>
<dbReference type="Pfam" id="PF13367">
    <property type="entry name" value="PrsW-protease"/>
    <property type="match status" value="1"/>
</dbReference>
<evidence type="ECO:0000313" key="3">
    <source>
        <dbReference type="Proteomes" id="UP000809273"/>
    </source>
</evidence>
<dbReference type="PANTHER" id="PTHR36844:SF1">
    <property type="entry name" value="PROTEASE PRSW"/>
    <property type="match status" value="1"/>
</dbReference>
<reference evidence="2" key="2">
    <citation type="submission" date="2021-01" db="EMBL/GenBank/DDBJ databases">
        <authorList>
            <person name="Hahn C.R."/>
            <person name="Youssef N.H."/>
            <person name="Elshahed M."/>
        </authorList>
    </citation>
    <scope>NUCLEOTIDE SEQUENCE</scope>
    <source>
        <strain evidence="2">Zod_Metabat.24</strain>
    </source>
</reference>
<feature type="transmembrane region" description="Helical" evidence="1">
    <location>
        <begin position="68"/>
        <end position="86"/>
    </location>
</feature>
<dbReference type="Proteomes" id="UP000809273">
    <property type="component" value="Unassembled WGS sequence"/>
</dbReference>
<feature type="transmembrane region" description="Helical" evidence="1">
    <location>
        <begin position="6"/>
        <end position="22"/>
    </location>
</feature>
<feature type="transmembrane region" description="Helical" evidence="1">
    <location>
        <begin position="34"/>
        <end position="56"/>
    </location>
</feature>
<dbReference type="GO" id="GO:0008237">
    <property type="term" value="F:metallopeptidase activity"/>
    <property type="evidence" value="ECO:0007669"/>
    <property type="project" value="UniProtKB-KW"/>
</dbReference>
<dbReference type="AlphaFoldDB" id="A0A9D8KHD7"/>
<feature type="transmembrane region" description="Helical" evidence="1">
    <location>
        <begin position="244"/>
        <end position="266"/>
    </location>
</feature>
<reference evidence="2" key="1">
    <citation type="journal article" date="2021" name="Environ. Microbiol.">
        <title>Genomic characterization of three novel Desulfobacterota classes expand the metabolic and phylogenetic diversity of the phylum.</title>
        <authorList>
            <person name="Murphy C.L."/>
            <person name="Biggerstaff J."/>
            <person name="Eichhorn A."/>
            <person name="Ewing E."/>
            <person name="Shahan R."/>
            <person name="Soriano D."/>
            <person name="Stewart S."/>
            <person name="VanMol K."/>
            <person name="Walker R."/>
            <person name="Walters P."/>
            <person name="Elshahed M.S."/>
            <person name="Youssef N.H."/>
        </authorList>
    </citation>
    <scope>NUCLEOTIDE SEQUENCE</scope>
    <source>
        <strain evidence="2">Zod_Metabat.24</strain>
    </source>
</reference>
<comment type="caution">
    <text evidence="2">The sequence shown here is derived from an EMBL/GenBank/DDBJ whole genome shotgun (WGS) entry which is preliminary data.</text>
</comment>
<dbReference type="EMBL" id="JAFGIX010000069">
    <property type="protein sequence ID" value="MBN1574168.1"/>
    <property type="molecule type" value="Genomic_DNA"/>
</dbReference>
<keyword evidence="1" id="KW-1133">Transmembrane helix</keyword>
<keyword evidence="1" id="KW-0472">Membrane</keyword>
<feature type="transmembrane region" description="Helical" evidence="1">
    <location>
        <begin position="278"/>
        <end position="297"/>
    </location>
</feature>
<protein>
    <submittedName>
        <fullName evidence="2">PrsW family intramembrane metalloprotease</fullName>
    </submittedName>
</protein>
<proteinExistence type="predicted"/>
<gene>
    <name evidence="2" type="ORF">JW984_13305</name>
</gene>
<accession>A0A9D8KHD7</accession>
<sequence>MLFLTLLVLSIAPGISILWYVYNKDKYEKEPKKLVVKTFILGACFTIPAGLLEVAIQSITGIRMEGSLVQGFIGAFFFVAPIEEYAKYLAIRIKAFRSSEMNEVMDGIVYGVAAAMGFATLENIAYVFQHGIGTGVMRAFLSVPGHGIEGAIIGYYLGLGKFNPKSLRRNTLTGLTIAIFFHGTFDFFAFSGSALAIFIIPLIFFMYLSFRKRVRLALKNSRFRDGRDTEEFPTKVIKMTTKGVVKIIFGIFFISFSALILIGSIAAASEGDWDAAEYGFSIFFTVIPTVVGTLLIFSSRKDRVEA</sequence>
<feature type="transmembrane region" description="Helical" evidence="1">
    <location>
        <begin position="194"/>
        <end position="210"/>
    </location>
</feature>
<keyword evidence="2" id="KW-0482">Metalloprotease</keyword>
<organism evidence="2 3">
    <name type="scientific">Candidatus Zymogenus saltonus</name>
    <dbReference type="NCBI Taxonomy" id="2844893"/>
    <lineage>
        <taxon>Bacteria</taxon>
        <taxon>Deltaproteobacteria</taxon>
        <taxon>Candidatus Zymogenia</taxon>
        <taxon>Candidatus Zymogeniales</taxon>
        <taxon>Candidatus Zymogenaceae</taxon>
        <taxon>Candidatus Zymogenus</taxon>
    </lineage>
</organism>
<keyword evidence="1" id="KW-0812">Transmembrane</keyword>
<name>A0A9D8KHD7_9DELT</name>
<dbReference type="PANTHER" id="PTHR36844">
    <property type="entry name" value="PROTEASE PRSW"/>
    <property type="match status" value="1"/>
</dbReference>